<dbReference type="RefSeq" id="XP_040652915.1">
    <property type="nucleotide sequence ID" value="XM_040795238.1"/>
</dbReference>
<gene>
    <name evidence="1" type="ORF">PGRI_075240</name>
</gene>
<reference evidence="1 2" key="1">
    <citation type="journal article" date="2016" name="BMC Genomics">
        <title>Genome sequencing and secondary metabolism of the postharvest pathogen Penicillium griseofulvum.</title>
        <authorList>
            <person name="Banani H."/>
            <person name="Marcet-Houben M."/>
            <person name="Ballester A.R."/>
            <person name="Abbruscato P."/>
            <person name="Gonzalez-Candelas L."/>
            <person name="Gabaldon T."/>
            <person name="Spadaro D."/>
        </authorList>
    </citation>
    <scope>NUCLEOTIDE SEQUENCE [LARGE SCALE GENOMIC DNA]</scope>
    <source>
        <strain evidence="1 2">PG3</strain>
    </source>
</reference>
<keyword evidence="2" id="KW-1185">Reference proteome</keyword>
<dbReference type="Proteomes" id="UP000070168">
    <property type="component" value="Unassembled WGS sequence"/>
</dbReference>
<comment type="caution">
    <text evidence="1">The sequence shown here is derived from an EMBL/GenBank/DDBJ whole genome shotgun (WGS) entry which is preliminary data.</text>
</comment>
<accession>A0A135LZJ6</accession>
<dbReference type="AlphaFoldDB" id="A0A135LZJ6"/>
<sequence>MELLNTYRPSTVLGQVSKNLDNRHSDLSVTLFSNHVPYEEALTATLNCVRGLPGRILLPTTNPVRRAQLRKMALQEMSNDPTHSSSSQLIRTAGKLTPEDLPQSASPHRRALLKQKLQNENTSPRQDPYVLPARSLLEQNKLAAVLGNIVVTAMDFEEGLPKFQLEGVRLLWDTGAANTIITKDLFDDKFQAYLSDPIHQPYIHQGESRVQVSFSVEFTNTLFSMDIIAVVVDQHAVPNGRSGIILGQAGCIDALQYRSIPRAIIQAKGESIEEKYWGELILESYVDVDGDLKAIVG</sequence>
<dbReference type="EMBL" id="LHQR01000013">
    <property type="protein sequence ID" value="KXG54380.1"/>
    <property type="molecule type" value="Genomic_DNA"/>
</dbReference>
<dbReference type="OMA" id="PKAKMPN"/>
<proteinExistence type="predicted"/>
<evidence type="ECO:0000313" key="1">
    <source>
        <dbReference type="EMBL" id="KXG54380.1"/>
    </source>
</evidence>
<protein>
    <recommendedName>
        <fullName evidence="3">Peptidase A2 domain-containing protein</fullName>
    </recommendedName>
</protein>
<dbReference type="OrthoDB" id="4653208at2759"/>
<evidence type="ECO:0000313" key="2">
    <source>
        <dbReference type="Proteomes" id="UP000070168"/>
    </source>
</evidence>
<organism evidence="1 2">
    <name type="scientific">Penicillium patulum</name>
    <name type="common">Penicillium griseofulvum</name>
    <dbReference type="NCBI Taxonomy" id="5078"/>
    <lineage>
        <taxon>Eukaryota</taxon>
        <taxon>Fungi</taxon>
        <taxon>Dikarya</taxon>
        <taxon>Ascomycota</taxon>
        <taxon>Pezizomycotina</taxon>
        <taxon>Eurotiomycetes</taxon>
        <taxon>Eurotiomycetidae</taxon>
        <taxon>Eurotiales</taxon>
        <taxon>Aspergillaceae</taxon>
        <taxon>Penicillium</taxon>
    </lineage>
</organism>
<name>A0A135LZJ6_PENPA</name>
<dbReference type="STRING" id="5078.A0A135LZJ6"/>
<evidence type="ECO:0008006" key="3">
    <source>
        <dbReference type="Google" id="ProtNLM"/>
    </source>
</evidence>
<dbReference type="GeneID" id="63710538"/>